<dbReference type="Proteomes" id="UP000627292">
    <property type="component" value="Unassembled WGS sequence"/>
</dbReference>
<dbReference type="Gene3D" id="1.25.40.10">
    <property type="entry name" value="Tetratricopeptide repeat domain"/>
    <property type="match status" value="1"/>
</dbReference>
<organism evidence="1 2">
    <name type="scientific">Filimonas zeae</name>
    <dbReference type="NCBI Taxonomy" id="1737353"/>
    <lineage>
        <taxon>Bacteria</taxon>
        <taxon>Pseudomonadati</taxon>
        <taxon>Bacteroidota</taxon>
        <taxon>Chitinophagia</taxon>
        <taxon>Chitinophagales</taxon>
        <taxon>Chitinophagaceae</taxon>
        <taxon>Filimonas</taxon>
    </lineage>
</organism>
<dbReference type="SUPFAM" id="SSF48452">
    <property type="entry name" value="TPR-like"/>
    <property type="match status" value="1"/>
</dbReference>
<sequence length="284" mass="31447">MKKVLFITGGTLVLFVLVFFSGCSSEDNKSVTNTNSDAGAAPASRVITTDTLLAQAKKTLNTTQLQYITQLESSVAAGGTQPQQMEAYRKLAHFWGDSVHVHVLELYYHAQAAKLENSEKSITFAAHLLLDELMAEQESPAIQQWLGLQAKELFEQALKLNPSNDSLTVGLGACYMFGNVSDNPMEGILKVREVAQKNPDNLYAQMILGLGGMKSGQFDKAIERFTIIANKQPDNLEALFHLAEAYERKGDKVNAVIWYKKIQKVVPLPEAKKDIAERIKTLER</sequence>
<reference evidence="1" key="2">
    <citation type="submission" date="2020-09" db="EMBL/GenBank/DDBJ databases">
        <authorList>
            <person name="Sun Q."/>
            <person name="Zhou Y."/>
        </authorList>
    </citation>
    <scope>NUCLEOTIDE SEQUENCE</scope>
    <source>
        <strain evidence="1">CGMCC 1.15290</strain>
    </source>
</reference>
<dbReference type="InterPro" id="IPR011990">
    <property type="entry name" value="TPR-like_helical_dom_sf"/>
</dbReference>
<evidence type="ECO:0008006" key="3">
    <source>
        <dbReference type="Google" id="ProtNLM"/>
    </source>
</evidence>
<keyword evidence="2" id="KW-1185">Reference proteome</keyword>
<proteinExistence type="predicted"/>
<evidence type="ECO:0000313" key="1">
    <source>
        <dbReference type="EMBL" id="GGH77598.1"/>
    </source>
</evidence>
<dbReference type="Pfam" id="PF13432">
    <property type="entry name" value="TPR_16"/>
    <property type="match status" value="1"/>
</dbReference>
<dbReference type="RefSeq" id="WP_229687965.1">
    <property type="nucleotide sequence ID" value="NZ_BMIB01000004.1"/>
</dbReference>
<dbReference type="AlphaFoldDB" id="A0A917J1K2"/>
<evidence type="ECO:0000313" key="2">
    <source>
        <dbReference type="Proteomes" id="UP000627292"/>
    </source>
</evidence>
<comment type="caution">
    <text evidence="1">The sequence shown here is derived from an EMBL/GenBank/DDBJ whole genome shotgun (WGS) entry which is preliminary data.</text>
</comment>
<gene>
    <name evidence="1" type="ORF">GCM10011379_44190</name>
</gene>
<name>A0A917J1K2_9BACT</name>
<reference evidence="1" key="1">
    <citation type="journal article" date="2014" name="Int. J. Syst. Evol. Microbiol.">
        <title>Complete genome sequence of Corynebacterium casei LMG S-19264T (=DSM 44701T), isolated from a smear-ripened cheese.</title>
        <authorList>
            <consortium name="US DOE Joint Genome Institute (JGI-PGF)"/>
            <person name="Walter F."/>
            <person name="Albersmeier A."/>
            <person name="Kalinowski J."/>
            <person name="Ruckert C."/>
        </authorList>
    </citation>
    <scope>NUCLEOTIDE SEQUENCE</scope>
    <source>
        <strain evidence="1">CGMCC 1.15290</strain>
    </source>
</reference>
<protein>
    <recommendedName>
        <fullName evidence="3">Tetratricopeptide repeat protein</fullName>
    </recommendedName>
</protein>
<dbReference type="EMBL" id="BMIB01000004">
    <property type="protein sequence ID" value="GGH77598.1"/>
    <property type="molecule type" value="Genomic_DNA"/>
</dbReference>
<accession>A0A917J1K2</accession>
<dbReference type="PROSITE" id="PS51257">
    <property type="entry name" value="PROKAR_LIPOPROTEIN"/>
    <property type="match status" value="1"/>
</dbReference>